<keyword evidence="11" id="KW-1185">Reference proteome</keyword>
<dbReference type="GO" id="GO:0008233">
    <property type="term" value="F:peptidase activity"/>
    <property type="evidence" value="ECO:0007669"/>
    <property type="project" value="UniProtKB-KW"/>
</dbReference>
<dbReference type="GO" id="GO:0006508">
    <property type="term" value="P:proteolysis"/>
    <property type="evidence" value="ECO:0007669"/>
    <property type="project" value="UniProtKB-KW"/>
</dbReference>
<evidence type="ECO:0000256" key="1">
    <source>
        <dbReference type="ARBA" id="ARBA00004651"/>
    </source>
</evidence>
<evidence type="ECO:0000256" key="5">
    <source>
        <dbReference type="ARBA" id="ARBA00022801"/>
    </source>
</evidence>
<feature type="transmembrane region" description="Helical" evidence="8">
    <location>
        <begin position="305"/>
        <end position="325"/>
    </location>
</feature>
<evidence type="ECO:0000256" key="3">
    <source>
        <dbReference type="ARBA" id="ARBA00022670"/>
    </source>
</evidence>
<keyword evidence="5" id="KW-0378">Hydrolase</keyword>
<name>A0A502FM92_9GAMM</name>
<feature type="transmembrane region" description="Helical" evidence="8">
    <location>
        <begin position="263"/>
        <end position="284"/>
    </location>
</feature>
<gene>
    <name evidence="10" type="primary">epsI</name>
    <name evidence="10" type="ORF">EAH88_15260</name>
</gene>
<feature type="transmembrane region" description="Helical" evidence="8">
    <location>
        <begin position="223"/>
        <end position="243"/>
    </location>
</feature>
<evidence type="ECO:0000313" key="10">
    <source>
        <dbReference type="EMBL" id="TPG05987.1"/>
    </source>
</evidence>
<dbReference type="RefSeq" id="WP_140654264.1">
    <property type="nucleotide sequence ID" value="NZ_RCZB01000001.1"/>
</dbReference>
<evidence type="ECO:0000313" key="11">
    <source>
        <dbReference type="Proteomes" id="UP000319486"/>
    </source>
</evidence>
<feature type="transmembrane region" description="Helical" evidence="8">
    <location>
        <begin position="112"/>
        <end position="131"/>
    </location>
</feature>
<feature type="domain" description="Methanolan biosynthesis EpsI" evidence="9">
    <location>
        <begin position="311"/>
        <end position="504"/>
    </location>
</feature>
<dbReference type="NCBIfam" id="TIGR03109">
    <property type="entry name" value="exosort_XrtA"/>
    <property type="match status" value="1"/>
</dbReference>
<comment type="caution">
    <text evidence="10">The sequence shown here is derived from an EMBL/GenBank/DDBJ whole genome shotgun (WGS) entry which is preliminary data.</text>
</comment>
<organism evidence="10 11">
    <name type="scientific">Rhodanobacter glycinis</name>
    <dbReference type="NCBI Taxonomy" id="582702"/>
    <lineage>
        <taxon>Bacteria</taxon>
        <taxon>Pseudomonadati</taxon>
        <taxon>Pseudomonadota</taxon>
        <taxon>Gammaproteobacteria</taxon>
        <taxon>Lysobacterales</taxon>
        <taxon>Rhodanobacteraceae</taxon>
        <taxon>Rhodanobacter</taxon>
    </lineage>
</organism>
<dbReference type="Pfam" id="PF09721">
    <property type="entry name" value="Exosortase_EpsH"/>
    <property type="match status" value="1"/>
</dbReference>
<dbReference type="InterPro" id="IPR026392">
    <property type="entry name" value="Exo/Archaeosortase_dom"/>
</dbReference>
<dbReference type="EMBL" id="RCZO01000009">
    <property type="protein sequence ID" value="TPG05987.1"/>
    <property type="molecule type" value="Genomic_DNA"/>
</dbReference>
<dbReference type="OrthoDB" id="9797363at2"/>
<evidence type="ECO:0000256" key="7">
    <source>
        <dbReference type="ARBA" id="ARBA00023136"/>
    </source>
</evidence>
<dbReference type="Proteomes" id="UP000319486">
    <property type="component" value="Unassembled WGS sequence"/>
</dbReference>
<keyword evidence="6 8" id="KW-1133">Transmembrane helix</keyword>
<feature type="transmembrane region" description="Helical" evidence="8">
    <location>
        <begin position="138"/>
        <end position="156"/>
    </location>
</feature>
<feature type="transmembrane region" description="Helical" evidence="8">
    <location>
        <begin position="54"/>
        <end position="72"/>
    </location>
</feature>
<dbReference type="InterPro" id="IPR019127">
    <property type="entry name" value="Exosortase"/>
</dbReference>
<dbReference type="Pfam" id="PF11984">
    <property type="entry name" value="DUF3485"/>
    <property type="match status" value="1"/>
</dbReference>
<feature type="transmembrane region" description="Helical" evidence="8">
    <location>
        <begin position="84"/>
        <end position="100"/>
    </location>
</feature>
<accession>A0A502FM92</accession>
<evidence type="ECO:0000256" key="4">
    <source>
        <dbReference type="ARBA" id="ARBA00022692"/>
    </source>
</evidence>
<dbReference type="InterPro" id="IPR014263">
    <property type="entry name" value="Methanolan_biosynth_EpsI"/>
</dbReference>
<evidence type="ECO:0000259" key="9">
    <source>
        <dbReference type="Pfam" id="PF11984"/>
    </source>
</evidence>
<evidence type="ECO:0000256" key="2">
    <source>
        <dbReference type="ARBA" id="ARBA00022475"/>
    </source>
</evidence>
<proteinExistence type="predicted"/>
<protein>
    <submittedName>
        <fullName evidence="10">EpsI family protein</fullName>
    </submittedName>
</protein>
<dbReference type="InterPro" id="IPR013426">
    <property type="entry name" value="EpsH-like"/>
</dbReference>
<dbReference type="NCBIfam" id="TIGR02602">
    <property type="entry name" value="8TM_EpsH"/>
    <property type="match status" value="1"/>
</dbReference>
<keyword evidence="3" id="KW-0645">Protease</keyword>
<keyword evidence="7 8" id="KW-0472">Membrane</keyword>
<keyword evidence="2" id="KW-1003">Cell membrane</keyword>
<dbReference type="NCBIfam" id="TIGR02914">
    <property type="entry name" value="EpsI_fam"/>
    <property type="match status" value="1"/>
</dbReference>
<sequence>MFVSRVLDANAGISTRTSGWALAAAAFGVAVVVLLVCYWQTVQSLVWVWDHDGTYQYGFLIFPLSVWVAFGLRQRVRTHPPAPSVWGLAAVAALVFVWYVGRLLDVNLAQHFALVALFPALVLACCGWSALRVLAFPLGYLVVFAVPWGDGLVGPLQDITAHFAVRALELTGTPVLLDGREILTPSAVWMVADACSGVKFFIACIALGCLYAYLMYQRWWKQAVFVVLAAVTPVIANGFRVYFTILIGETWGLKYATGTDHLIFGWQFFGAVLVLLLLAGWFFRDPPVAREHPHENGNMPATPRMVVWPVVFALLIVGPAVAAGLSSPAPAEEMPVTAPAVAGWSGPQAAADNWRPTFNGAAGQVKGVYRSDAGSEVVELFHAVYTGNPRRGHTLITYGNRLYDPAQAQILSTASRQVNLTGDRSLRAGELRLSGAAGPRLVWYWYCVDQRCTSSQMLTKLLQAWDVLRGHLLQSAVWAVSSPIGEGGVDQARANLRAFTQMLPATASADPQIGREYVPSGNEP</sequence>
<dbReference type="AlphaFoldDB" id="A0A502FM92"/>
<reference evidence="10 11" key="1">
    <citation type="journal article" date="2019" name="Environ. Microbiol.">
        <title>Species interactions and distinct microbial communities in high Arctic permafrost affected cryosols are associated with the CH4 and CO2 gas fluxes.</title>
        <authorList>
            <person name="Altshuler I."/>
            <person name="Hamel J."/>
            <person name="Turney S."/>
            <person name="Magnuson E."/>
            <person name="Levesque R."/>
            <person name="Greer C."/>
            <person name="Whyte L.G."/>
        </authorList>
    </citation>
    <scope>NUCLEOTIDE SEQUENCE [LARGE SCALE GENOMIC DNA]</scope>
    <source>
        <strain evidence="10 11">S13Y</strain>
    </source>
</reference>
<keyword evidence="4 8" id="KW-0812">Transmembrane</keyword>
<evidence type="ECO:0000256" key="8">
    <source>
        <dbReference type="SAM" id="Phobius"/>
    </source>
</evidence>
<dbReference type="GO" id="GO:0005886">
    <property type="term" value="C:plasma membrane"/>
    <property type="evidence" value="ECO:0007669"/>
    <property type="project" value="UniProtKB-SubCell"/>
</dbReference>
<dbReference type="InterPro" id="IPR017540">
    <property type="entry name" value="Exosortase-1"/>
</dbReference>
<evidence type="ECO:0000256" key="6">
    <source>
        <dbReference type="ARBA" id="ARBA00022989"/>
    </source>
</evidence>
<comment type="subcellular location">
    <subcellularLocation>
        <location evidence="1">Cell membrane</location>
        <topology evidence="1">Multi-pass membrane protein</topology>
    </subcellularLocation>
</comment>
<feature type="transmembrane region" description="Helical" evidence="8">
    <location>
        <begin position="20"/>
        <end position="42"/>
    </location>
</feature>
<dbReference type="NCBIfam" id="TIGR04178">
    <property type="entry name" value="exo_archaeo"/>
    <property type="match status" value="1"/>
</dbReference>
<feature type="transmembrane region" description="Helical" evidence="8">
    <location>
        <begin position="198"/>
        <end position="216"/>
    </location>
</feature>